<dbReference type="GO" id="GO:0061630">
    <property type="term" value="F:ubiquitin protein ligase activity"/>
    <property type="evidence" value="ECO:0007669"/>
    <property type="project" value="UniProtKB-EC"/>
</dbReference>
<keyword evidence="5" id="KW-0833">Ubl conjugation pathway</keyword>
<organism evidence="7 8">
    <name type="scientific">Kingdonia uniflora</name>
    <dbReference type="NCBI Taxonomy" id="39325"/>
    <lineage>
        <taxon>Eukaryota</taxon>
        <taxon>Viridiplantae</taxon>
        <taxon>Streptophyta</taxon>
        <taxon>Embryophyta</taxon>
        <taxon>Tracheophyta</taxon>
        <taxon>Spermatophyta</taxon>
        <taxon>Magnoliopsida</taxon>
        <taxon>Ranunculales</taxon>
        <taxon>Circaeasteraceae</taxon>
        <taxon>Kingdonia</taxon>
    </lineage>
</organism>
<dbReference type="PANTHER" id="PTHR45647:SF100">
    <property type="entry name" value="U-BOX DOMAIN-CONTAINING PROTEIN 33"/>
    <property type="match status" value="1"/>
</dbReference>
<dbReference type="PANTHER" id="PTHR45647">
    <property type="entry name" value="OS02G0152300 PROTEIN"/>
    <property type="match status" value="1"/>
</dbReference>
<evidence type="ECO:0000313" key="7">
    <source>
        <dbReference type="EMBL" id="KAF6141846.1"/>
    </source>
</evidence>
<dbReference type="InterPro" id="IPR051348">
    <property type="entry name" value="U-box_ubiquitin_ligases"/>
</dbReference>
<dbReference type="GO" id="GO:0016567">
    <property type="term" value="P:protein ubiquitination"/>
    <property type="evidence" value="ECO:0007669"/>
    <property type="project" value="UniProtKB-UniPathway"/>
</dbReference>
<accession>A0A7J7LGR4</accession>
<dbReference type="PROSITE" id="PS51698">
    <property type="entry name" value="U_BOX"/>
    <property type="match status" value="1"/>
</dbReference>
<dbReference type="EC" id="2.3.2.27" evidence="3"/>
<evidence type="ECO:0000256" key="5">
    <source>
        <dbReference type="ARBA" id="ARBA00022786"/>
    </source>
</evidence>
<evidence type="ECO:0000313" key="8">
    <source>
        <dbReference type="Proteomes" id="UP000541444"/>
    </source>
</evidence>
<dbReference type="OrthoDB" id="10064100at2759"/>
<evidence type="ECO:0000256" key="1">
    <source>
        <dbReference type="ARBA" id="ARBA00000900"/>
    </source>
</evidence>
<dbReference type="Proteomes" id="UP000541444">
    <property type="component" value="Unassembled WGS sequence"/>
</dbReference>
<keyword evidence="8" id="KW-1185">Reference proteome</keyword>
<dbReference type="InterPro" id="IPR003613">
    <property type="entry name" value="Ubox_domain"/>
</dbReference>
<dbReference type="SMART" id="SM00504">
    <property type="entry name" value="Ubox"/>
    <property type="match status" value="1"/>
</dbReference>
<comment type="caution">
    <text evidence="7">The sequence shown here is derived from an EMBL/GenBank/DDBJ whole genome shotgun (WGS) entry which is preliminary data.</text>
</comment>
<feature type="domain" description="U-box" evidence="6">
    <location>
        <begin position="134"/>
        <end position="216"/>
    </location>
</feature>
<dbReference type="InterPro" id="IPR013083">
    <property type="entry name" value="Znf_RING/FYVE/PHD"/>
</dbReference>
<dbReference type="AlphaFoldDB" id="A0A7J7LGR4"/>
<evidence type="ECO:0000256" key="3">
    <source>
        <dbReference type="ARBA" id="ARBA00012483"/>
    </source>
</evidence>
<comment type="catalytic activity">
    <reaction evidence="1">
        <text>S-ubiquitinyl-[E2 ubiquitin-conjugating enzyme]-L-cysteine + [acceptor protein]-L-lysine = [E2 ubiquitin-conjugating enzyme]-L-cysteine + N(6)-ubiquitinyl-[acceptor protein]-L-lysine.</text>
        <dbReference type="EC" id="2.3.2.27"/>
    </reaction>
</comment>
<evidence type="ECO:0000256" key="2">
    <source>
        <dbReference type="ARBA" id="ARBA00004906"/>
    </source>
</evidence>
<name>A0A7J7LGR4_9MAGN</name>
<dbReference type="Gene3D" id="3.30.40.10">
    <property type="entry name" value="Zinc/RING finger domain, C3HC4 (zinc finger)"/>
    <property type="match status" value="1"/>
</dbReference>
<dbReference type="SUPFAM" id="SSF57850">
    <property type="entry name" value="RING/U-box"/>
    <property type="match status" value="1"/>
</dbReference>
<dbReference type="Pfam" id="PF04564">
    <property type="entry name" value="U-box"/>
    <property type="match status" value="1"/>
</dbReference>
<proteinExistence type="predicted"/>
<dbReference type="UniPathway" id="UPA00143"/>
<evidence type="ECO:0000256" key="4">
    <source>
        <dbReference type="ARBA" id="ARBA00022679"/>
    </source>
</evidence>
<dbReference type="EMBL" id="JACGCM010002285">
    <property type="protein sequence ID" value="KAF6141846.1"/>
    <property type="molecule type" value="Genomic_DNA"/>
</dbReference>
<keyword evidence="4" id="KW-0808">Transferase</keyword>
<comment type="pathway">
    <text evidence="2">Protein modification; protein ubiquitination.</text>
</comment>
<protein>
    <recommendedName>
        <fullName evidence="3">RING-type E3 ubiquitin transferase</fullName>
        <ecNumber evidence="3">2.3.2.27</ecNumber>
    </recommendedName>
</protein>
<gene>
    <name evidence="7" type="ORF">GIB67_003217</name>
</gene>
<evidence type="ECO:0000259" key="6">
    <source>
        <dbReference type="PROSITE" id="PS51698"/>
    </source>
</evidence>
<sequence>MKILSLNLGVIRVFKLVKENKVPLITVTLGEVEPLMLVNLRMESWKQGRRLYQNEIEVETALEKGKLGDILDVSAEDRLFMRAKQLVHFALRCCNVNSKNRLDLGSEILRVLEPMKVLCQTSTSFRLRSEENCRVPSYFIGPIFQETMQDPHIAVDGFTYEVEAIKGWIDGGHKSLPMINLELAHCNLNSKSLSPLCDSRMAATTLIPFFPFHNIR</sequence>
<reference evidence="7 8" key="1">
    <citation type="journal article" date="2020" name="IScience">
        <title>Genome Sequencing of the Endangered Kingdonia uniflora (Circaeasteraceae, Ranunculales) Reveals Potential Mechanisms of Evolutionary Specialization.</title>
        <authorList>
            <person name="Sun Y."/>
            <person name="Deng T."/>
            <person name="Zhang A."/>
            <person name="Moore M.J."/>
            <person name="Landis J.B."/>
            <person name="Lin N."/>
            <person name="Zhang H."/>
            <person name="Zhang X."/>
            <person name="Huang J."/>
            <person name="Zhang X."/>
            <person name="Sun H."/>
            <person name="Wang H."/>
        </authorList>
    </citation>
    <scope>NUCLEOTIDE SEQUENCE [LARGE SCALE GENOMIC DNA]</scope>
    <source>
        <strain evidence="7">TB1705</strain>
        <tissue evidence="7">Leaf</tissue>
    </source>
</reference>